<keyword evidence="2" id="KW-1185">Reference proteome</keyword>
<gene>
    <name evidence="1" type="ORF">RFF62_06900</name>
</gene>
<protein>
    <submittedName>
        <fullName evidence="1">Bacteriocin</fullName>
    </submittedName>
</protein>
<reference evidence="1 2" key="1">
    <citation type="submission" date="2023-08" db="EMBL/GenBank/DDBJ databases">
        <title>Streptococcus ruminantium-associated sheep mastitis outbreak detected in Italy is distinct from bovine isolates.</title>
        <authorList>
            <person name="Rosa M.N."/>
            <person name="Vezina B."/>
            <person name="Tola S."/>
        </authorList>
    </citation>
    <scope>NUCLEOTIDE SEQUENCE [LARGE SCALE GENOMIC DNA]</scope>
    <source>
        <strain evidence="1 2">OM6730</strain>
    </source>
</reference>
<dbReference type="Proteomes" id="UP001228446">
    <property type="component" value="Unassembled WGS sequence"/>
</dbReference>
<evidence type="ECO:0000313" key="1">
    <source>
        <dbReference type="EMBL" id="MDQ8833502.1"/>
    </source>
</evidence>
<name>A0ABU1B6K0_9STRE</name>
<dbReference type="EMBL" id="JAVIBX010000026">
    <property type="protein sequence ID" value="MDQ8833502.1"/>
    <property type="molecule type" value="Genomic_DNA"/>
</dbReference>
<evidence type="ECO:0000313" key="2">
    <source>
        <dbReference type="Proteomes" id="UP001228446"/>
    </source>
</evidence>
<dbReference type="RefSeq" id="WP_308937519.1">
    <property type="nucleotide sequence ID" value="NZ_JAVIBP010000008.1"/>
</dbReference>
<proteinExistence type="predicted"/>
<sequence>MNTKTTERFEVIEAEKLAKIAPGAYCKTVNGKTSCSVDYKELWGYTGQVIVNGWINYGPWHARPGIGVIIP</sequence>
<comment type="caution">
    <text evidence="1">The sequence shown here is derived from an EMBL/GenBank/DDBJ whole genome shotgun (WGS) entry which is preliminary data.</text>
</comment>
<organism evidence="1 2">
    <name type="scientific">Streptococcus ruminantium</name>
    <dbReference type="NCBI Taxonomy" id="1917441"/>
    <lineage>
        <taxon>Bacteria</taxon>
        <taxon>Bacillati</taxon>
        <taxon>Bacillota</taxon>
        <taxon>Bacilli</taxon>
        <taxon>Lactobacillales</taxon>
        <taxon>Streptococcaceae</taxon>
        <taxon>Streptococcus</taxon>
    </lineage>
</organism>
<accession>A0ABU1B6K0</accession>